<comment type="caution">
    <text evidence="2">The sequence shown here is derived from an EMBL/GenBank/DDBJ whole genome shotgun (WGS) entry which is preliminary data.</text>
</comment>
<name>A0AAE0QMZ3_9TELE</name>
<sequence length="110" mass="11947">ETRSPSAVKPVLLFMKGLVLTIWPGIKQKPGETPKLLIYGANTRESGIPARFSGSGSGSDFTLTISGVQTEDVGKLLLSELSWISSNVDLMSYKEFSCKWSSIIKHTLEG</sequence>
<dbReference type="Proteomes" id="UP001274896">
    <property type="component" value="Unassembled WGS sequence"/>
</dbReference>
<keyword evidence="1" id="KW-0732">Signal</keyword>
<feature type="signal peptide" evidence="1">
    <location>
        <begin position="1"/>
        <end position="21"/>
    </location>
</feature>
<keyword evidence="3" id="KW-1185">Reference proteome</keyword>
<feature type="non-terminal residue" evidence="2">
    <location>
        <position position="1"/>
    </location>
</feature>
<dbReference type="EMBL" id="JAUCMX010000013">
    <property type="protein sequence ID" value="KAK3526096.1"/>
    <property type="molecule type" value="Genomic_DNA"/>
</dbReference>
<protein>
    <submittedName>
        <fullName evidence="2">Uncharacterized protein</fullName>
    </submittedName>
</protein>
<evidence type="ECO:0000313" key="3">
    <source>
        <dbReference type="Proteomes" id="UP001274896"/>
    </source>
</evidence>
<dbReference type="PANTHER" id="PTHR23267">
    <property type="entry name" value="IMMUNOGLOBULIN LIGHT CHAIN"/>
    <property type="match status" value="1"/>
</dbReference>
<organism evidence="2 3">
    <name type="scientific">Hemibagrus guttatus</name>
    <dbReference type="NCBI Taxonomy" id="175788"/>
    <lineage>
        <taxon>Eukaryota</taxon>
        <taxon>Metazoa</taxon>
        <taxon>Chordata</taxon>
        <taxon>Craniata</taxon>
        <taxon>Vertebrata</taxon>
        <taxon>Euteleostomi</taxon>
        <taxon>Actinopterygii</taxon>
        <taxon>Neopterygii</taxon>
        <taxon>Teleostei</taxon>
        <taxon>Ostariophysi</taxon>
        <taxon>Siluriformes</taxon>
        <taxon>Bagridae</taxon>
        <taxon>Hemibagrus</taxon>
    </lineage>
</organism>
<evidence type="ECO:0000313" key="2">
    <source>
        <dbReference type="EMBL" id="KAK3526096.1"/>
    </source>
</evidence>
<accession>A0AAE0QMZ3</accession>
<dbReference type="InterPro" id="IPR036179">
    <property type="entry name" value="Ig-like_dom_sf"/>
</dbReference>
<evidence type="ECO:0000256" key="1">
    <source>
        <dbReference type="SAM" id="SignalP"/>
    </source>
</evidence>
<dbReference type="AlphaFoldDB" id="A0AAE0QMZ3"/>
<dbReference type="SUPFAM" id="SSF48726">
    <property type="entry name" value="Immunoglobulin"/>
    <property type="match status" value="1"/>
</dbReference>
<dbReference type="InterPro" id="IPR013783">
    <property type="entry name" value="Ig-like_fold"/>
</dbReference>
<proteinExistence type="predicted"/>
<dbReference type="InterPro" id="IPR050150">
    <property type="entry name" value="IgV_Light_Chain"/>
</dbReference>
<dbReference type="Gene3D" id="2.60.40.10">
    <property type="entry name" value="Immunoglobulins"/>
    <property type="match status" value="1"/>
</dbReference>
<reference evidence="2" key="1">
    <citation type="submission" date="2023-06" db="EMBL/GenBank/DDBJ databases">
        <title>Male Hemibagrus guttatus genome.</title>
        <authorList>
            <person name="Bian C."/>
        </authorList>
    </citation>
    <scope>NUCLEOTIDE SEQUENCE</scope>
    <source>
        <strain evidence="2">Male_cb2023</strain>
        <tissue evidence="2">Muscle</tissue>
    </source>
</reference>
<gene>
    <name evidence="2" type="ORF">QTP70_015422</name>
</gene>
<feature type="chain" id="PRO_5042102332" evidence="1">
    <location>
        <begin position="22"/>
        <end position="110"/>
    </location>
</feature>